<evidence type="ECO:0000313" key="2">
    <source>
        <dbReference type="EMBL" id="CAG2227228.1"/>
    </source>
</evidence>
<comment type="caution">
    <text evidence="2">The sequence shown here is derived from an EMBL/GenBank/DDBJ whole genome shotgun (WGS) entry which is preliminary data.</text>
</comment>
<dbReference type="InterPro" id="IPR040676">
    <property type="entry name" value="DUF5641"/>
</dbReference>
<dbReference type="EMBL" id="CAJPWZ010001956">
    <property type="protein sequence ID" value="CAG2227228.1"/>
    <property type="molecule type" value="Genomic_DNA"/>
</dbReference>
<reference evidence="2" key="1">
    <citation type="submission" date="2021-03" db="EMBL/GenBank/DDBJ databases">
        <authorList>
            <person name="Bekaert M."/>
        </authorList>
    </citation>
    <scope>NUCLEOTIDE SEQUENCE</scope>
</reference>
<organism evidence="2 3">
    <name type="scientific">Mytilus edulis</name>
    <name type="common">Blue mussel</name>
    <dbReference type="NCBI Taxonomy" id="6550"/>
    <lineage>
        <taxon>Eukaryota</taxon>
        <taxon>Metazoa</taxon>
        <taxon>Spiralia</taxon>
        <taxon>Lophotrochozoa</taxon>
        <taxon>Mollusca</taxon>
        <taxon>Bivalvia</taxon>
        <taxon>Autobranchia</taxon>
        <taxon>Pteriomorphia</taxon>
        <taxon>Mytilida</taxon>
        <taxon>Mytiloidea</taxon>
        <taxon>Mytilidae</taxon>
        <taxon>Mytilinae</taxon>
        <taxon>Mytilus</taxon>
    </lineage>
</organism>
<dbReference type="Pfam" id="PF18701">
    <property type="entry name" value="DUF5641"/>
    <property type="match status" value="1"/>
</dbReference>
<evidence type="ECO:0000313" key="3">
    <source>
        <dbReference type="Proteomes" id="UP000683360"/>
    </source>
</evidence>
<dbReference type="Pfam" id="PF05380">
    <property type="entry name" value="Peptidase_A17"/>
    <property type="match status" value="1"/>
</dbReference>
<feature type="domain" description="DUF5641" evidence="1">
    <location>
        <begin position="1278"/>
        <end position="1373"/>
    </location>
</feature>
<evidence type="ECO:0000259" key="1">
    <source>
        <dbReference type="Pfam" id="PF18701"/>
    </source>
</evidence>
<name>A0A8S3T0W9_MYTED</name>
<gene>
    <name evidence="2" type="ORF">MEDL_40247</name>
</gene>
<dbReference type="PANTHER" id="PTHR47331:SF6">
    <property type="entry name" value="DOUBLECORTIN DOMAIN-CONTAINING PROTEIN"/>
    <property type="match status" value="1"/>
</dbReference>
<dbReference type="InterPro" id="IPR008042">
    <property type="entry name" value="Retrotrans_Pao"/>
</dbReference>
<proteinExistence type="predicted"/>
<dbReference type="PANTHER" id="PTHR47331">
    <property type="entry name" value="PHD-TYPE DOMAIN-CONTAINING PROTEIN"/>
    <property type="match status" value="1"/>
</dbReference>
<keyword evidence="3" id="KW-1185">Reference proteome</keyword>
<dbReference type="Proteomes" id="UP000683360">
    <property type="component" value="Unassembled WGS sequence"/>
</dbReference>
<accession>A0A8S3T0W9</accession>
<dbReference type="OrthoDB" id="6152067at2759"/>
<sequence length="1379" mass="156951">MSETREKRDRKFTPKGQTMFDDQSNELREKCEKIWSKIEDLMIIVPSSNTLETLRQLNTDIDSRYKNFCRRSEEYKSFITRADTNESQQLISDYNEYFVTCVATYRKVNSEIKKKKADLVEQLSQVSSSNGSSKASSKRAKAEAEKVRLEFVRKEGELMKQKAAIEADINIVKQESKVAAAETEVRILEQGDQEQDIISEVCEKKDDISKYVHNVHFQEPVASWLNQQPNIPVVASSASQAFSAAVSVPQIPSIVNTVLTSVPQIPSVVNTVFTSLSSQPNIQPSLSQYPVQTNATSTNSLLHDAMTDITRFMYRKDFLLSRFTNFDDKPEAYESWRASFQSVTRELGVTPFEEMDLLVKWLGTESSKFAKIIRAANAHDPPRGLQRIYDRLQERYGRPEMIESALKRKLNAFQTITNKDCVKLYDLLDILTEIESSMLNPKYTTLLSYYNSSSGINPIVAKLPYFLQEKWTTRASSYKKSHDIAFPPFSLFVSYIRDMCEIRNDPAFSYNSVNSTTNSKQRSSVISRRLDVSSESSVRCPLHKAGHTLNDCRGFRKYPIQDRQKFLREKRICFKCCETNEHFASNCTVNVKCAVCGNKRHATAMHIDRYTQNRTQADNQKPLTADGGEHSEDNVTVKCTTLCGDIRVGRSCGKTVLVDVYLPNAPDKSMRVYAAIDDQSNRTLITPELFDDLGIQGQHAQFNMSSCNGNSTMKCRVADSICVRSIDGKSTFELQDVIECDSIPSELPEIATPEVASAYSHLHRISSYLPPLDPSIKVELLIGRDIPEIHHVQEQITGDKGEPFAQRLALGWVVIGEVCLGKVHAPNKISVRKTHVLNDGRCTTFPLCENNIEISDLKDDIFIRTTNDNKVGLSVEDRQFLSLMDTDFRKDDTGHCGKILLREVVPPGTDWDEPLSSEHADRWNLWLESLKSLGNFEIPRMITPESVSTAHHLEIHIFCDASEQAISSVAYLKSVNETGNASLGFLMGKTKLAPLKGHTIPRLELCAAVLGAELGEVICDNMKLLPETCHYYTDSQVVLGYISNTKRRFFTYVTNRVEKIHKTSNPSQWSYISTDQNPADAGTRFSSSPDMILVTRWITGPTCLSSHDVMIEDNSYPLVTPTEDKEIRPLVLSKKTVIRNPEIGCHRFTNFSSLKALIRAVSFLRHFVRTWKSKRSSQKVSEDKDSPKFQKETESFIIRQIQNEIFEKEIYNLNQHKPISKERSMLKLDPFVGEHGVVRVGDPDSPCVLSPNALLTTKTIDCDEDFSHLNIRDVYTTQWKFVQVLAEQFWTQWRREYLQTLQSRRKWQQTQENIKEGDTVILKDGDQHRNLWPIGLIEHIFPSKDNLVRKVLVRTIRDGQVRVYVRPITQTVLLCRNAL</sequence>
<protein>
    <recommendedName>
        <fullName evidence="1">DUF5641 domain-containing protein</fullName>
    </recommendedName>
</protein>